<accession>A0A8J6YWI5</accession>
<dbReference type="InterPro" id="IPR030678">
    <property type="entry name" value="Peptide/Ni-bd"/>
</dbReference>
<proteinExistence type="inferred from homology"/>
<comment type="similarity">
    <text evidence="2">Belongs to the bacterial solute-binding protein 5 family.</text>
</comment>
<evidence type="ECO:0000313" key="5">
    <source>
        <dbReference type="EMBL" id="MBE3637086.1"/>
    </source>
</evidence>
<reference evidence="5" key="1">
    <citation type="submission" date="2020-09" db="EMBL/GenBank/DDBJ databases">
        <title>A novel bacterium of genus Mangrovicoccus, isolated from South China Sea.</title>
        <authorList>
            <person name="Huang H."/>
            <person name="Mo K."/>
            <person name="Hu Y."/>
        </authorList>
    </citation>
    <scope>NUCLEOTIDE SEQUENCE</scope>
    <source>
        <strain evidence="5">HB182678</strain>
    </source>
</reference>
<dbReference type="AlphaFoldDB" id="A0A8J6YWI5"/>
<dbReference type="InterPro" id="IPR006311">
    <property type="entry name" value="TAT_signal"/>
</dbReference>
<dbReference type="GO" id="GO:1904680">
    <property type="term" value="F:peptide transmembrane transporter activity"/>
    <property type="evidence" value="ECO:0007669"/>
    <property type="project" value="TreeGrafter"/>
</dbReference>
<feature type="domain" description="Solute-binding protein family 5" evidence="4">
    <location>
        <begin position="86"/>
        <end position="432"/>
    </location>
</feature>
<dbReference type="SUPFAM" id="SSF53850">
    <property type="entry name" value="Periplasmic binding protein-like II"/>
    <property type="match status" value="1"/>
</dbReference>
<keyword evidence="3" id="KW-0732">Signal</keyword>
<dbReference type="GO" id="GO:0015833">
    <property type="term" value="P:peptide transport"/>
    <property type="evidence" value="ECO:0007669"/>
    <property type="project" value="TreeGrafter"/>
</dbReference>
<sequence length="528" mass="58311">MLRRDYGQGAIGRREFLTRATALGVAAQAFGPLGAARAQEARGGSLRIQMRVLPQGDPRLWDFTEKSNACAGLLDRLVHARHDGRMEGALAESWETSEDAASYVLHLRPGVTWSNGDPFGAEDVLANFEGWCDAGLAGNSMASRLAPLIDPGTGRLREGAVTILDPLTLRLDLAWPDITLIPGLSDYPAAVMHRSAIGESPLDRQIGTGAYRIAEYQPGTGAVLERDPQRRPWRAGQLERIAFVDLGPDPVAMVEAAEDGRIDMTYDTIGAYVPVMDGLGWRRSEIDTSATIVLRARQSHELGGFRPYADLRVRRALQLAVDNEVLLELGYDGRGLAAENHHVSPLHPAYAAIPPQRPDPAQARALMEEAGMMEYEHELVSIDDDWRRFTTDVMAAQLRDAGFRVRRIILPAADYHAGWRDFGFSSTNWNARELGVQALDLGYRSGAAWNESGFADPEFDALLDRAKGLPGAAERREVMTRLQQRLRDQAVIVQPYWRRLMRHVRPGVTGADRHPKDMIDLHALSLAP</sequence>
<evidence type="ECO:0000256" key="2">
    <source>
        <dbReference type="ARBA" id="ARBA00005695"/>
    </source>
</evidence>
<evidence type="ECO:0000256" key="1">
    <source>
        <dbReference type="ARBA" id="ARBA00004418"/>
    </source>
</evidence>
<evidence type="ECO:0000313" key="6">
    <source>
        <dbReference type="Proteomes" id="UP000609121"/>
    </source>
</evidence>
<dbReference type="Gene3D" id="3.40.190.10">
    <property type="entry name" value="Periplasmic binding protein-like II"/>
    <property type="match status" value="1"/>
</dbReference>
<dbReference type="InterPro" id="IPR039424">
    <property type="entry name" value="SBP_5"/>
</dbReference>
<dbReference type="GO" id="GO:0030288">
    <property type="term" value="C:outer membrane-bounded periplasmic space"/>
    <property type="evidence" value="ECO:0007669"/>
    <property type="project" value="UniProtKB-ARBA"/>
</dbReference>
<dbReference type="InterPro" id="IPR000914">
    <property type="entry name" value="SBP_5_dom"/>
</dbReference>
<name>A0A8J6YWI5_9RHOB</name>
<dbReference type="GO" id="GO:0043190">
    <property type="term" value="C:ATP-binding cassette (ABC) transporter complex"/>
    <property type="evidence" value="ECO:0007669"/>
    <property type="project" value="InterPro"/>
</dbReference>
<comment type="subcellular location">
    <subcellularLocation>
        <location evidence="1">Periplasm</location>
    </subcellularLocation>
</comment>
<evidence type="ECO:0000259" key="4">
    <source>
        <dbReference type="Pfam" id="PF00496"/>
    </source>
</evidence>
<gene>
    <name evidence="5" type="ORF">ICN82_02555</name>
</gene>
<evidence type="ECO:0000256" key="3">
    <source>
        <dbReference type="ARBA" id="ARBA00022729"/>
    </source>
</evidence>
<dbReference type="PANTHER" id="PTHR30290:SF38">
    <property type="entry name" value="D,D-DIPEPTIDE-BINDING PERIPLASMIC PROTEIN DDPA-RELATED"/>
    <property type="match status" value="1"/>
</dbReference>
<dbReference type="Proteomes" id="UP000609121">
    <property type="component" value="Unassembled WGS sequence"/>
</dbReference>
<comment type="caution">
    <text evidence="5">The sequence shown here is derived from an EMBL/GenBank/DDBJ whole genome shotgun (WGS) entry which is preliminary data.</text>
</comment>
<dbReference type="CDD" id="cd08503">
    <property type="entry name" value="PBP2_NikA_DppA_OppA_like_17"/>
    <property type="match status" value="1"/>
</dbReference>
<dbReference type="EMBL" id="JACVXA010000005">
    <property type="protein sequence ID" value="MBE3637086.1"/>
    <property type="molecule type" value="Genomic_DNA"/>
</dbReference>
<organism evidence="5 6">
    <name type="scientific">Mangrovicoccus algicola</name>
    <dbReference type="NCBI Taxonomy" id="2771008"/>
    <lineage>
        <taxon>Bacteria</taxon>
        <taxon>Pseudomonadati</taxon>
        <taxon>Pseudomonadota</taxon>
        <taxon>Alphaproteobacteria</taxon>
        <taxon>Rhodobacterales</taxon>
        <taxon>Paracoccaceae</taxon>
        <taxon>Mangrovicoccus</taxon>
    </lineage>
</organism>
<dbReference type="Gene3D" id="3.10.105.10">
    <property type="entry name" value="Dipeptide-binding Protein, Domain 3"/>
    <property type="match status" value="1"/>
</dbReference>
<dbReference type="PIRSF" id="PIRSF002741">
    <property type="entry name" value="MppA"/>
    <property type="match status" value="1"/>
</dbReference>
<keyword evidence="6" id="KW-1185">Reference proteome</keyword>
<dbReference type="PROSITE" id="PS51318">
    <property type="entry name" value="TAT"/>
    <property type="match status" value="1"/>
</dbReference>
<dbReference type="PANTHER" id="PTHR30290">
    <property type="entry name" value="PERIPLASMIC BINDING COMPONENT OF ABC TRANSPORTER"/>
    <property type="match status" value="1"/>
</dbReference>
<dbReference type="Pfam" id="PF00496">
    <property type="entry name" value="SBP_bac_5"/>
    <property type="match status" value="1"/>
</dbReference>
<protein>
    <submittedName>
        <fullName evidence="5">ABC transporter substrate-binding protein</fullName>
    </submittedName>
</protein>